<dbReference type="InterPro" id="IPR035426">
    <property type="entry name" value="Gemin2/Brr1"/>
</dbReference>
<accession>A0A9D5HHS3</accession>
<name>A0A9D5HHS3_9LILI</name>
<protein>
    <recommendedName>
        <fullName evidence="5">Gem-associated protein 2</fullName>
    </recommendedName>
</protein>
<dbReference type="PANTHER" id="PTHR12794">
    <property type="entry name" value="GEMIN2"/>
    <property type="match status" value="1"/>
</dbReference>
<evidence type="ECO:0000256" key="2">
    <source>
        <dbReference type="SAM" id="MobiDB-lite"/>
    </source>
</evidence>
<reference evidence="3" key="2">
    <citation type="journal article" date="2022" name="Hortic Res">
        <title>The genome of Dioscorea zingiberensis sheds light on the biosynthesis, origin and evolution of the medicinally important diosgenin saponins.</title>
        <authorList>
            <person name="Li Y."/>
            <person name="Tan C."/>
            <person name="Li Z."/>
            <person name="Guo J."/>
            <person name="Li S."/>
            <person name="Chen X."/>
            <person name="Wang C."/>
            <person name="Dai X."/>
            <person name="Yang H."/>
            <person name="Song W."/>
            <person name="Hou L."/>
            <person name="Xu J."/>
            <person name="Tong Z."/>
            <person name="Xu A."/>
            <person name="Yuan X."/>
            <person name="Wang W."/>
            <person name="Yang Q."/>
            <person name="Chen L."/>
            <person name="Sun Z."/>
            <person name="Wang K."/>
            <person name="Pan B."/>
            <person name="Chen J."/>
            <person name="Bao Y."/>
            <person name="Liu F."/>
            <person name="Qi X."/>
            <person name="Gang D.R."/>
            <person name="Wen J."/>
            <person name="Li J."/>
        </authorList>
    </citation>
    <scope>NUCLEOTIDE SEQUENCE</scope>
    <source>
        <strain evidence="3">Dzin_1.0</strain>
    </source>
</reference>
<evidence type="ECO:0000313" key="4">
    <source>
        <dbReference type="Proteomes" id="UP001085076"/>
    </source>
</evidence>
<evidence type="ECO:0000256" key="1">
    <source>
        <dbReference type="ARBA" id="ARBA00025758"/>
    </source>
</evidence>
<dbReference type="EMBL" id="JAGGNH010000003">
    <property type="protein sequence ID" value="KAJ0977026.1"/>
    <property type="molecule type" value="Genomic_DNA"/>
</dbReference>
<gene>
    <name evidence="3" type="ORF">J5N97_012500</name>
</gene>
<dbReference type="PANTHER" id="PTHR12794:SF0">
    <property type="entry name" value="GEM-ASSOCIATED PROTEIN 2"/>
    <property type="match status" value="1"/>
</dbReference>
<dbReference type="GO" id="GO:0032797">
    <property type="term" value="C:SMN complex"/>
    <property type="evidence" value="ECO:0007669"/>
    <property type="project" value="TreeGrafter"/>
</dbReference>
<dbReference type="OrthoDB" id="428895at2759"/>
<comment type="caution">
    <text evidence="3">The sequence shown here is derived from an EMBL/GenBank/DDBJ whole genome shotgun (WGS) entry which is preliminary data.</text>
</comment>
<evidence type="ECO:0008006" key="5">
    <source>
        <dbReference type="Google" id="ProtNLM"/>
    </source>
</evidence>
<sequence>MESRRGNESEGFSEDLASAMKRRYSRAELEALRFAVDDCQHRMWAGVYQRLGSAVAGEYDSLQLPKQQPQKKPKKKKPPVTLCEVFSENIADGLEELDETDILVGNNLVGNSSSLDVEEMFSEDDGGSSDGGSDNIQRPAFYVEGEPDFESGSPQDGMEYLRRVRWEAAQIPKVNVAKLKPYNLSSEQTNYMPNIPEISTCPPNLLPSKQWEEAFLSEFSEIRKVFSGLENPGNQLFNSKIFQSPCKQSESKQWPNGVPTVSVILHMDVVSRAATLRNFISMLETASSLSKNDCQWLFALCVAVDIPLHAETSASLRCLLRKCMSLLAEKSEPDDEVVMLNMLSTIAGKFFGQSEK</sequence>
<dbReference type="GO" id="GO:0005634">
    <property type="term" value="C:nucleus"/>
    <property type="evidence" value="ECO:0007669"/>
    <property type="project" value="TreeGrafter"/>
</dbReference>
<dbReference type="AlphaFoldDB" id="A0A9D5HHS3"/>
<proteinExistence type="inferred from homology"/>
<feature type="region of interest" description="Disordered" evidence="2">
    <location>
        <begin position="119"/>
        <end position="138"/>
    </location>
</feature>
<comment type="similarity">
    <text evidence="1">Belongs to the gemin-2 family.</text>
</comment>
<dbReference type="Proteomes" id="UP001085076">
    <property type="component" value="Miscellaneous, Linkage group lg03"/>
</dbReference>
<evidence type="ECO:0000313" key="3">
    <source>
        <dbReference type="EMBL" id="KAJ0977026.1"/>
    </source>
</evidence>
<dbReference type="Pfam" id="PF04938">
    <property type="entry name" value="SIP1"/>
    <property type="match status" value="1"/>
</dbReference>
<keyword evidence="4" id="KW-1185">Reference proteome</keyword>
<dbReference type="Gene3D" id="1.20.58.1070">
    <property type="match status" value="1"/>
</dbReference>
<dbReference type="GO" id="GO:0000387">
    <property type="term" value="P:spliceosomal snRNP assembly"/>
    <property type="evidence" value="ECO:0007669"/>
    <property type="project" value="InterPro"/>
</dbReference>
<reference evidence="3" key="1">
    <citation type="submission" date="2021-03" db="EMBL/GenBank/DDBJ databases">
        <authorList>
            <person name="Li Z."/>
            <person name="Yang C."/>
        </authorList>
    </citation>
    <scope>NUCLEOTIDE SEQUENCE</scope>
    <source>
        <strain evidence="3">Dzin_1.0</strain>
        <tissue evidence="3">Leaf</tissue>
    </source>
</reference>
<organism evidence="3 4">
    <name type="scientific">Dioscorea zingiberensis</name>
    <dbReference type="NCBI Taxonomy" id="325984"/>
    <lineage>
        <taxon>Eukaryota</taxon>
        <taxon>Viridiplantae</taxon>
        <taxon>Streptophyta</taxon>
        <taxon>Embryophyta</taxon>
        <taxon>Tracheophyta</taxon>
        <taxon>Spermatophyta</taxon>
        <taxon>Magnoliopsida</taxon>
        <taxon>Liliopsida</taxon>
        <taxon>Dioscoreales</taxon>
        <taxon>Dioscoreaceae</taxon>
        <taxon>Dioscorea</taxon>
    </lineage>
</organism>